<dbReference type="AlphaFoldDB" id="W2ZFF9"/>
<evidence type="ECO:0000313" key="3">
    <source>
        <dbReference type="Proteomes" id="UP000018948"/>
    </source>
</evidence>
<dbReference type="EMBL" id="ANIY01001603">
    <property type="protein sequence ID" value="ETP46092.1"/>
    <property type="molecule type" value="Genomic_DNA"/>
</dbReference>
<proteinExistence type="predicted"/>
<gene>
    <name evidence="2" type="ORF">F442_07610</name>
</gene>
<evidence type="ECO:0000313" key="2">
    <source>
        <dbReference type="EMBL" id="ETP46092.1"/>
    </source>
</evidence>
<feature type="region of interest" description="Disordered" evidence="1">
    <location>
        <begin position="1"/>
        <end position="26"/>
    </location>
</feature>
<name>W2ZFF9_PHYNI</name>
<organism evidence="2 3">
    <name type="scientific">Phytophthora nicotianae P10297</name>
    <dbReference type="NCBI Taxonomy" id="1317064"/>
    <lineage>
        <taxon>Eukaryota</taxon>
        <taxon>Sar</taxon>
        <taxon>Stramenopiles</taxon>
        <taxon>Oomycota</taxon>
        <taxon>Peronosporomycetes</taxon>
        <taxon>Peronosporales</taxon>
        <taxon>Peronosporaceae</taxon>
        <taxon>Phytophthora</taxon>
    </lineage>
</organism>
<accession>W2ZFF9</accession>
<dbReference type="Proteomes" id="UP000018948">
    <property type="component" value="Unassembled WGS sequence"/>
</dbReference>
<comment type="caution">
    <text evidence="2">The sequence shown here is derived from an EMBL/GenBank/DDBJ whole genome shotgun (WGS) entry which is preliminary data.</text>
</comment>
<sequence>MSSQGRQHAYAASAGSSKLPGFPGTRMYMRRSCTRREDFSLNMREILGEYRPRIRRKLEAEALSRTSYYNANGVLRRFQTVKYAGKLQARGLLVPRDIRAGGAG</sequence>
<protein>
    <submittedName>
        <fullName evidence="2">Uncharacterized protein</fullName>
    </submittedName>
</protein>
<evidence type="ECO:0000256" key="1">
    <source>
        <dbReference type="SAM" id="MobiDB-lite"/>
    </source>
</evidence>
<reference evidence="2 3" key="1">
    <citation type="submission" date="2013-11" db="EMBL/GenBank/DDBJ databases">
        <title>The Genome Sequence of Phytophthora parasitica P10297.</title>
        <authorList>
            <consortium name="The Broad Institute Genomics Platform"/>
            <person name="Russ C."/>
            <person name="Tyler B."/>
            <person name="Panabieres F."/>
            <person name="Shan W."/>
            <person name="Tripathy S."/>
            <person name="Grunwald N."/>
            <person name="Machado M."/>
            <person name="Johnson C.S."/>
            <person name="Walker B."/>
            <person name="Young S.K."/>
            <person name="Zeng Q."/>
            <person name="Gargeya S."/>
            <person name="Fitzgerald M."/>
            <person name="Haas B."/>
            <person name="Abouelleil A."/>
            <person name="Allen A.W."/>
            <person name="Alvarado L."/>
            <person name="Arachchi H.M."/>
            <person name="Berlin A.M."/>
            <person name="Chapman S.B."/>
            <person name="Gainer-Dewar J."/>
            <person name="Goldberg J."/>
            <person name="Griggs A."/>
            <person name="Gujja S."/>
            <person name="Hansen M."/>
            <person name="Howarth C."/>
            <person name="Imamovic A."/>
            <person name="Ireland A."/>
            <person name="Larimer J."/>
            <person name="McCowan C."/>
            <person name="Murphy C."/>
            <person name="Pearson M."/>
            <person name="Poon T.W."/>
            <person name="Priest M."/>
            <person name="Roberts A."/>
            <person name="Saif S."/>
            <person name="Shea T."/>
            <person name="Sisk P."/>
            <person name="Sykes S."/>
            <person name="Wortman J."/>
            <person name="Nusbaum C."/>
            <person name="Birren B."/>
        </authorList>
    </citation>
    <scope>NUCLEOTIDE SEQUENCE [LARGE SCALE GENOMIC DNA]</scope>
    <source>
        <strain evidence="2 3">P10297</strain>
    </source>
</reference>